<gene>
    <name evidence="1" type="ORF">STAS_31851</name>
</gene>
<name>A0A5A7RAG0_STRAF</name>
<comment type="caution">
    <text evidence="1">The sequence shown here is derived from an EMBL/GenBank/DDBJ whole genome shotgun (WGS) entry which is preliminary data.</text>
</comment>
<protein>
    <submittedName>
        <fullName evidence="1">Disease resistance protein</fullName>
    </submittedName>
</protein>
<keyword evidence="2" id="KW-1185">Reference proteome</keyword>
<reference evidence="2" key="1">
    <citation type="journal article" date="2019" name="Curr. Biol.">
        <title>Genome Sequence of Striga asiatica Provides Insight into the Evolution of Plant Parasitism.</title>
        <authorList>
            <person name="Yoshida S."/>
            <person name="Kim S."/>
            <person name="Wafula E.K."/>
            <person name="Tanskanen J."/>
            <person name="Kim Y.M."/>
            <person name="Honaas L."/>
            <person name="Yang Z."/>
            <person name="Spallek T."/>
            <person name="Conn C.E."/>
            <person name="Ichihashi Y."/>
            <person name="Cheong K."/>
            <person name="Cui S."/>
            <person name="Der J.P."/>
            <person name="Gundlach H."/>
            <person name="Jiao Y."/>
            <person name="Hori C."/>
            <person name="Ishida J.K."/>
            <person name="Kasahara H."/>
            <person name="Kiba T."/>
            <person name="Kim M.S."/>
            <person name="Koo N."/>
            <person name="Laohavisit A."/>
            <person name="Lee Y.H."/>
            <person name="Lumba S."/>
            <person name="McCourt P."/>
            <person name="Mortimer J.C."/>
            <person name="Mutuku J.M."/>
            <person name="Nomura T."/>
            <person name="Sasaki-Sekimoto Y."/>
            <person name="Seto Y."/>
            <person name="Wang Y."/>
            <person name="Wakatake T."/>
            <person name="Sakakibara H."/>
            <person name="Demura T."/>
            <person name="Yamaguchi S."/>
            <person name="Yoneyama K."/>
            <person name="Manabe R.I."/>
            <person name="Nelson D.C."/>
            <person name="Schulman A.H."/>
            <person name="Timko M.P."/>
            <person name="dePamphilis C.W."/>
            <person name="Choi D."/>
            <person name="Shirasu K."/>
        </authorList>
    </citation>
    <scope>NUCLEOTIDE SEQUENCE [LARGE SCALE GENOMIC DNA]</scope>
    <source>
        <strain evidence="2">cv. UVA1</strain>
    </source>
</reference>
<sequence length="112" mass="13290">MNVPKENVKAKMKKRYNDLTTYDKQMYIDKTNKCRKGQNMGDACLDTDKVSCGSEDCHHAFYFSTTNIVRNKPNERPKIEWAYFQTPLYLNVRLTNSLVFWMLTHMQKLLEN</sequence>
<evidence type="ECO:0000313" key="2">
    <source>
        <dbReference type="Proteomes" id="UP000325081"/>
    </source>
</evidence>
<evidence type="ECO:0000313" key="1">
    <source>
        <dbReference type="EMBL" id="GER54266.1"/>
    </source>
</evidence>
<accession>A0A5A7RAG0</accession>
<organism evidence="1 2">
    <name type="scientific">Striga asiatica</name>
    <name type="common">Asiatic witchweed</name>
    <name type="synonym">Buchnera asiatica</name>
    <dbReference type="NCBI Taxonomy" id="4170"/>
    <lineage>
        <taxon>Eukaryota</taxon>
        <taxon>Viridiplantae</taxon>
        <taxon>Streptophyta</taxon>
        <taxon>Embryophyta</taxon>
        <taxon>Tracheophyta</taxon>
        <taxon>Spermatophyta</taxon>
        <taxon>Magnoliopsida</taxon>
        <taxon>eudicotyledons</taxon>
        <taxon>Gunneridae</taxon>
        <taxon>Pentapetalae</taxon>
        <taxon>asterids</taxon>
        <taxon>lamiids</taxon>
        <taxon>Lamiales</taxon>
        <taxon>Orobanchaceae</taxon>
        <taxon>Buchnereae</taxon>
        <taxon>Striga</taxon>
    </lineage>
</organism>
<dbReference type="Proteomes" id="UP000325081">
    <property type="component" value="Unassembled WGS sequence"/>
</dbReference>
<dbReference type="AlphaFoldDB" id="A0A5A7RAG0"/>
<proteinExistence type="predicted"/>
<dbReference type="EMBL" id="BKCP01011070">
    <property type="protein sequence ID" value="GER54266.1"/>
    <property type="molecule type" value="Genomic_DNA"/>
</dbReference>